<dbReference type="EMBL" id="SHKM01000002">
    <property type="protein sequence ID" value="RZT76380.1"/>
    <property type="molecule type" value="Genomic_DNA"/>
</dbReference>
<protein>
    <submittedName>
        <fullName evidence="1">Uncharacterized protein</fullName>
    </submittedName>
</protein>
<gene>
    <name evidence="1" type="ORF">EV678_2256</name>
</gene>
<dbReference type="RefSeq" id="WP_014235973.1">
    <property type="nucleotide sequence ID" value="NZ_SHKM01000002.1"/>
</dbReference>
<evidence type="ECO:0000313" key="1">
    <source>
        <dbReference type="EMBL" id="RZT76380.1"/>
    </source>
</evidence>
<comment type="caution">
    <text evidence="1">The sequence shown here is derived from an EMBL/GenBank/DDBJ whole genome shotgun (WGS) entry which is preliminary data.</text>
</comment>
<accession>A0ABY0INQ6</accession>
<dbReference type="Proteomes" id="UP000292136">
    <property type="component" value="Unassembled WGS sequence"/>
</dbReference>
<sequence>MMKPATLTAAQPLELRSGADAAAFLGRLPMADPVRTHEALTRFFTTLARHPLPPLEQAPVLAQAEKALAFVQDEATRRYLSRPLPYAGQELALFQRTVQLWQDAADAWLAAEPPAGSDADTAAVLERALFCRGMALAEHLEARFQIPDGLWQSFHAIYAESERRQVADLVFQDPKGRSLSCARSYAAVLLFDLSKPYSLRSRDIPVVWRWSRALAQLVQIASIDAGEPAPFVIDLESDRPVAKPLPSAILGPQVRRLVTADLASHMRKLRRRLAEAVSPADLQLGDEVSPGDAQRLLAHLKYPWSQEAIARAFDLRQPIGTAEVVLGYEAIHYRLTGREMHRPKAAAAAYQYSRQDAERLAVFGTARDDASSVREEASQRYSGETWTLLEQSAHAFRLYRPEGGARVAVGQLAAIAGEDGQLVLTRLSSLMQTGSGGVVAKAKRLPGLALGVAVTALGANLPLQASVGGFIIQPVGADPGALPDLVLPRGWYLKNRPVELEQGQSRRYRLDKVVFSGHDFDLVSCGSNEAA</sequence>
<name>A0ABY0INQ6_9RHOO</name>
<evidence type="ECO:0000313" key="2">
    <source>
        <dbReference type="Proteomes" id="UP000292136"/>
    </source>
</evidence>
<proteinExistence type="predicted"/>
<reference evidence="1 2" key="1">
    <citation type="submission" date="2019-02" db="EMBL/GenBank/DDBJ databases">
        <title>Genomic Encyclopedia of Type Strains, Phase IV (KMG-IV): sequencing the most valuable type-strain genomes for metagenomic binning, comparative biology and taxonomic classification.</title>
        <authorList>
            <person name="Goeker M."/>
        </authorList>
    </citation>
    <scope>NUCLEOTIDE SEQUENCE [LARGE SCALE GENOMIC DNA]</scope>
    <source>
        <strain evidence="1 2">DSM 21223</strain>
    </source>
</reference>
<organism evidence="1 2">
    <name type="scientific">Azospira oryzae</name>
    <dbReference type="NCBI Taxonomy" id="146939"/>
    <lineage>
        <taxon>Bacteria</taxon>
        <taxon>Pseudomonadati</taxon>
        <taxon>Pseudomonadota</taxon>
        <taxon>Betaproteobacteria</taxon>
        <taxon>Rhodocyclales</taxon>
        <taxon>Rhodocyclaceae</taxon>
        <taxon>Azospira</taxon>
    </lineage>
</organism>
<keyword evidence="2" id="KW-1185">Reference proteome</keyword>